<gene>
    <name evidence="1" type="ORF">CCYN2B_140096</name>
</gene>
<name>A0A0B7H6G5_9FLAO</name>
<dbReference type="AlphaFoldDB" id="A0A0B7H6G5"/>
<dbReference type="EMBL" id="CDOD01000006">
    <property type="protein sequence ID" value="CEN33193.1"/>
    <property type="molecule type" value="Genomic_DNA"/>
</dbReference>
<protein>
    <submittedName>
        <fullName evidence="1">Uncharacterized protein</fullName>
    </submittedName>
</protein>
<evidence type="ECO:0000313" key="1">
    <source>
        <dbReference type="EMBL" id="CEN33193.1"/>
    </source>
</evidence>
<sequence>MLAHYLFVIPVGAFVHYRYRLTPFFTIIPFLVDNEVDFNYPYKSTPFTLKGNIQIFFFSVTA</sequence>
<proteinExistence type="predicted"/>
<dbReference type="Proteomes" id="UP000038055">
    <property type="component" value="Unassembled WGS sequence"/>
</dbReference>
<reference evidence="2" key="1">
    <citation type="submission" date="2015-01" db="EMBL/GenBank/DDBJ databases">
        <authorList>
            <person name="MANFREDI Pablo"/>
        </authorList>
    </citation>
    <scope>NUCLEOTIDE SEQUENCE [LARGE SCALE GENOMIC DNA]</scope>
    <source>
        <strain evidence="2">Ccyn2B</strain>
    </source>
</reference>
<keyword evidence="2" id="KW-1185">Reference proteome</keyword>
<accession>A0A0B7H6G5</accession>
<evidence type="ECO:0000313" key="2">
    <source>
        <dbReference type="Proteomes" id="UP000038055"/>
    </source>
</evidence>
<organism evidence="1 2">
    <name type="scientific">Capnocytophaga cynodegmi</name>
    <dbReference type="NCBI Taxonomy" id="28189"/>
    <lineage>
        <taxon>Bacteria</taxon>
        <taxon>Pseudomonadati</taxon>
        <taxon>Bacteroidota</taxon>
        <taxon>Flavobacteriia</taxon>
        <taxon>Flavobacteriales</taxon>
        <taxon>Flavobacteriaceae</taxon>
        <taxon>Capnocytophaga</taxon>
    </lineage>
</organism>